<dbReference type="AlphaFoldDB" id="A0A1G1V181"/>
<reference evidence="2 3" key="1">
    <citation type="journal article" date="2016" name="Nat. Commun.">
        <title>Thousands of microbial genomes shed light on interconnected biogeochemical processes in an aquifer system.</title>
        <authorList>
            <person name="Anantharaman K."/>
            <person name="Brown C.T."/>
            <person name="Hug L.A."/>
            <person name="Sharon I."/>
            <person name="Castelle C.J."/>
            <person name="Probst A.J."/>
            <person name="Thomas B.C."/>
            <person name="Singh A."/>
            <person name="Wilkins M.J."/>
            <person name="Karaoz U."/>
            <person name="Brodie E.L."/>
            <person name="Williams K.H."/>
            <person name="Hubbard S.S."/>
            <person name="Banfield J.F."/>
        </authorList>
    </citation>
    <scope>NUCLEOTIDE SEQUENCE [LARGE SCALE GENOMIC DNA]</scope>
</reference>
<dbReference type="Pfam" id="PF03161">
    <property type="entry name" value="LAGLIDADG_2"/>
    <property type="match status" value="1"/>
</dbReference>
<dbReference type="Gene3D" id="3.10.28.10">
    <property type="entry name" value="Homing endonucleases"/>
    <property type="match status" value="2"/>
</dbReference>
<comment type="caution">
    <text evidence="2">The sequence shown here is derived from an EMBL/GenBank/DDBJ whole genome shotgun (WGS) entry which is preliminary data.</text>
</comment>
<protein>
    <recommendedName>
        <fullName evidence="1">Homing endonuclease LAGLIDADG domain-containing protein</fullName>
    </recommendedName>
</protein>
<proteinExistence type="predicted"/>
<organism evidence="2 3">
    <name type="scientific">Candidatus Blackburnbacteria bacterium RIFCSPHIGHO2_01_FULL_43_15b</name>
    <dbReference type="NCBI Taxonomy" id="1797513"/>
    <lineage>
        <taxon>Bacteria</taxon>
        <taxon>Candidatus Blackburniibacteriota</taxon>
    </lineage>
</organism>
<dbReference type="InterPro" id="IPR027434">
    <property type="entry name" value="Homing_endonucl"/>
</dbReference>
<evidence type="ECO:0000313" key="2">
    <source>
        <dbReference type="EMBL" id="OGY09128.1"/>
    </source>
</evidence>
<gene>
    <name evidence="2" type="ORF">A2782_01265</name>
</gene>
<evidence type="ECO:0000313" key="3">
    <source>
        <dbReference type="Proteomes" id="UP000177967"/>
    </source>
</evidence>
<dbReference type="EMBL" id="MHBW01000015">
    <property type="protein sequence ID" value="OGY09128.1"/>
    <property type="molecule type" value="Genomic_DNA"/>
</dbReference>
<dbReference type="SUPFAM" id="SSF55608">
    <property type="entry name" value="Homing endonucleases"/>
    <property type="match status" value="1"/>
</dbReference>
<name>A0A1G1V181_9BACT</name>
<feature type="domain" description="Homing endonuclease LAGLIDADG" evidence="1">
    <location>
        <begin position="19"/>
        <end position="191"/>
    </location>
</feature>
<accession>A0A1G1V181</accession>
<dbReference type="InterPro" id="IPR004860">
    <property type="entry name" value="LAGLIDADG_dom"/>
</dbReference>
<evidence type="ECO:0000259" key="1">
    <source>
        <dbReference type="Pfam" id="PF03161"/>
    </source>
</evidence>
<dbReference type="GO" id="GO:0004519">
    <property type="term" value="F:endonuclease activity"/>
    <property type="evidence" value="ECO:0007669"/>
    <property type="project" value="InterPro"/>
</dbReference>
<dbReference type="Proteomes" id="UP000177967">
    <property type="component" value="Unassembled WGS sequence"/>
</dbReference>
<sequence>MDNIVGRLQRVFSQDQIDLIIGSLLGDARLECRSIGVRYPVSARLRIHQSDKQREYVFWKYSLLKNLVLKEPRRVKTWHDPKRNKDHFSWYFHTQTFPELGELYHYFYKNKVKILPDSVLSFVNRRALAIWFMDDGSNTGSGLTVSTHCFKMADQKRIVAFLKGKYDITATIVKDRDRFKIAIGKYGMKHFVEIVRPFIIPLMEYKIVIPVTTSPNNQRELRSATFTS</sequence>